<gene>
    <name evidence="2" type="ORF">AWB69_05818</name>
</gene>
<keyword evidence="2" id="KW-0031">Aminopeptidase</keyword>
<reference evidence="2 3" key="1">
    <citation type="submission" date="2016-01" db="EMBL/GenBank/DDBJ databases">
        <authorList>
            <person name="Oliw E.H."/>
        </authorList>
    </citation>
    <scope>NUCLEOTIDE SEQUENCE [LARGE SCALE GENOMIC DNA]</scope>
    <source>
        <strain evidence="2">LMG 27134</strain>
    </source>
</reference>
<dbReference type="OrthoDB" id="9803194at2"/>
<accession>A0A158IDX2</accession>
<dbReference type="Gene3D" id="3.90.230.10">
    <property type="entry name" value="Creatinase/methionine aminopeptidase superfamily"/>
    <property type="match status" value="1"/>
</dbReference>
<evidence type="ECO:0000313" key="3">
    <source>
        <dbReference type="Proteomes" id="UP000054683"/>
    </source>
</evidence>
<dbReference type="Gene3D" id="3.40.350.10">
    <property type="entry name" value="Creatinase/prolidase N-terminal domain"/>
    <property type="match status" value="1"/>
</dbReference>
<keyword evidence="2" id="KW-0645">Protease</keyword>
<dbReference type="SUPFAM" id="SSF53092">
    <property type="entry name" value="Creatinase/prolidase N-terminal domain"/>
    <property type="match status" value="1"/>
</dbReference>
<dbReference type="GO" id="GO:0004177">
    <property type="term" value="F:aminopeptidase activity"/>
    <property type="evidence" value="ECO:0007669"/>
    <property type="project" value="UniProtKB-KW"/>
</dbReference>
<dbReference type="InterPro" id="IPR036005">
    <property type="entry name" value="Creatinase/aminopeptidase-like"/>
</dbReference>
<dbReference type="RefSeq" id="WP_062090154.1">
    <property type="nucleotide sequence ID" value="NZ_FCOK02000048.1"/>
</dbReference>
<dbReference type="PANTHER" id="PTHR46112:SF2">
    <property type="entry name" value="XAA-PRO AMINOPEPTIDASE P-RELATED"/>
    <property type="match status" value="1"/>
</dbReference>
<sequence length="409" mass="45937">MSGSHMIDVSSVANLKRTESTLFNVRAYRLARVLEVLKKNDCAAILLYDPVNIRYATDTSNMQIWTGRNPSRYVMVFADGRVIGWEFHSCDHVWDGLTLDFELRSAVAWNFFSAGNDAERRASVWGAEIVDVMRESAAGELRLAVDRLDPIGAAYLVKNGLTLLDGQAMMEIARSVKSVDELVLIGESLHVCEKGIERMHQELRPGMTEQDLWANLHYENIRHGGEWIETRLLASGDKTNPWMHECSARVLQGGELLAFDTDMVGPNGYCSDISRTWTVGHTRPSDEQRKLYEAAYSQVHFNMDLIRPGMAFREFSEKAWKIPEIYLKNRYSCVAHGIGMVDEYPNIVHQVDWDSSGYDGLFEAGMTLCVESYIGAENGSQGVKLEQQVLLTGGGCVPLASCSFETDWL</sequence>
<organism evidence="2 3">
    <name type="scientific">Caballeronia udeis</name>
    <dbReference type="NCBI Taxonomy" id="1232866"/>
    <lineage>
        <taxon>Bacteria</taxon>
        <taxon>Pseudomonadati</taxon>
        <taxon>Pseudomonadota</taxon>
        <taxon>Betaproteobacteria</taxon>
        <taxon>Burkholderiales</taxon>
        <taxon>Burkholderiaceae</taxon>
        <taxon>Caballeronia</taxon>
    </lineage>
</organism>
<dbReference type="InterPro" id="IPR029149">
    <property type="entry name" value="Creatin/AminoP/Spt16_N"/>
</dbReference>
<dbReference type="Pfam" id="PF00557">
    <property type="entry name" value="Peptidase_M24"/>
    <property type="match status" value="1"/>
</dbReference>
<feature type="domain" description="Peptidase M24" evidence="1">
    <location>
        <begin position="187"/>
        <end position="392"/>
    </location>
</feature>
<dbReference type="Proteomes" id="UP000054683">
    <property type="component" value="Unassembled WGS sequence"/>
</dbReference>
<dbReference type="EMBL" id="FCOK02000048">
    <property type="protein sequence ID" value="SAL54603.1"/>
    <property type="molecule type" value="Genomic_DNA"/>
</dbReference>
<proteinExistence type="predicted"/>
<dbReference type="InterPro" id="IPR050659">
    <property type="entry name" value="Peptidase_M24B"/>
</dbReference>
<evidence type="ECO:0000313" key="2">
    <source>
        <dbReference type="EMBL" id="SAL54603.1"/>
    </source>
</evidence>
<dbReference type="CDD" id="cd01066">
    <property type="entry name" value="APP_MetAP"/>
    <property type="match status" value="1"/>
</dbReference>
<name>A0A158IDX2_9BURK</name>
<protein>
    <submittedName>
        <fullName evidence="2">Aminopeptidase P</fullName>
    </submittedName>
</protein>
<dbReference type="SUPFAM" id="SSF55920">
    <property type="entry name" value="Creatinase/aminopeptidase"/>
    <property type="match status" value="1"/>
</dbReference>
<evidence type="ECO:0000259" key="1">
    <source>
        <dbReference type="Pfam" id="PF00557"/>
    </source>
</evidence>
<dbReference type="InterPro" id="IPR000994">
    <property type="entry name" value="Pept_M24"/>
</dbReference>
<dbReference type="AlphaFoldDB" id="A0A158IDX2"/>
<keyword evidence="2" id="KW-0378">Hydrolase</keyword>
<dbReference type="PANTHER" id="PTHR46112">
    <property type="entry name" value="AMINOPEPTIDASE"/>
    <property type="match status" value="1"/>
</dbReference>